<evidence type="ECO:0000313" key="2">
    <source>
        <dbReference type="EMBL" id="ELQ40509.1"/>
    </source>
</evidence>
<gene>
    <name evidence="2" type="ORF">OOU_Y34scaffold00429g4</name>
</gene>
<name>A0AA97P209_PYRO3</name>
<dbReference type="Proteomes" id="UP000011086">
    <property type="component" value="Unassembled WGS sequence"/>
</dbReference>
<evidence type="ECO:0000256" key="1">
    <source>
        <dbReference type="SAM" id="MobiDB-lite"/>
    </source>
</evidence>
<feature type="compositionally biased region" description="Low complexity" evidence="1">
    <location>
        <begin position="315"/>
        <end position="326"/>
    </location>
</feature>
<accession>A0AA97P209</accession>
<feature type="compositionally biased region" description="Basic and acidic residues" evidence="1">
    <location>
        <begin position="300"/>
        <end position="309"/>
    </location>
</feature>
<feature type="region of interest" description="Disordered" evidence="1">
    <location>
        <begin position="260"/>
        <end position="416"/>
    </location>
</feature>
<feature type="compositionally biased region" description="Basic residues" evidence="1">
    <location>
        <begin position="159"/>
        <end position="170"/>
    </location>
</feature>
<feature type="compositionally biased region" description="Acidic residues" evidence="1">
    <location>
        <begin position="628"/>
        <end position="644"/>
    </location>
</feature>
<feature type="compositionally biased region" description="Low complexity" evidence="1">
    <location>
        <begin position="114"/>
        <end position="127"/>
    </location>
</feature>
<dbReference type="AlphaFoldDB" id="A0AA97P209"/>
<protein>
    <submittedName>
        <fullName evidence="2">Uncharacterized protein</fullName>
    </submittedName>
</protein>
<organism evidence="2">
    <name type="scientific">Pyricularia oryzae (strain Y34)</name>
    <name type="common">Rice blast fungus</name>
    <name type="synonym">Magnaporthe oryzae</name>
    <dbReference type="NCBI Taxonomy" id="1143189"/>
    <lineage>
        <taxon>Eukaryota</taxon>
        <taxon>Fungi</taxon>
        <taxon>Dikarya</taxon>
        <taxon>Ascomycota</taxon>
        <taxon>Pezizomycotina</taxon>
        <taxon>Sordariomycetes</taxon>
        <taxon>Sordariomycetidae</taxon>
        <taxon>Magnaporthales</taxon>
        <taxon>Pyriculariaceae</taxon>
        <taxon>Pyricularia</taxon>
    </lineage>
</organism>
<feature type="region of interest" description="Disordered" evidence="1">
    <location>
        <begin position="594"/>
        <end position="657"/>
    </location>
</feature>
<feature type="region of interest" description="Disordered" evidence="1">
    <location>
        <begin position="158"/>
        <end position="190"/>
    </location>
</feature>
<feature type="compositionally biased region" description="Basic and acidic residues" evidence="1">
    <location>
        <begin position="645"/>
        <end position="657"/>
    </location>
</feature>
<sequence length="657" mass="72159">MDKNNKLNAQSSKIVGRCRSSLIFAILVESSPGGVFWPSGVGLDFSSSYLTPLNLPRLTPGKSLPQHPPPTPPRTDHALFNVCQFKRAATHWRPAGGPGGGWRGASSNRIMATASTSAGAKATPTTANDDNDKHEHDVRRVASAGFDADARAGGPVRAACHHHHTHHHQSKLGVSGHGGAGAGPRTSSDSQMIRTATAALGMLNSEVRPSPEMLSFHEDLLDAATRAWNSGYHSSIPTFAVAVRPLILDVADLHRDKHGLHLPKLPPLNLRSDSLGHQDPHARVLTPGLNPPILAPLRSTHVEPGRESRPPSQPQLPQHQPQQHQTQPPPQPQKPRFQSQSPSQTQDASSNSAPPKRRRPLPTASSLNLHAASSAAASAADDQSQSAARKRRRRRNDTVDPNGYRNAGGYGELTSSGYGYGYTGEVKCTEADCDWTAVTTSMRMGLRLNDHLLRSHGIENTPIRLRPSYIRRMPKSHAAMRVAIERPLYRTARDNLVRVADQLAKERPQWTSPEAVELLRDEWAIEVHRGTSEDVNRMIGRDLREELVRLRVGEHLRAAVKAVEAENARVGISKPGVYEAWYAEHFRPWQAANEEDVEAAKKAEEEERKGRAAEEEERKGGRGAEAECKEEDEDDDEDEEEANELDIKRQPDDDNEG</sequence>
<reference evidence="2" key="1">
    <citation type="journal article" date="2012" name="PLoS Genet.">
        <title>Comparative analysis of the genomes of two field isolates of the rice blast fungus Magnaporthe oryzae.</title>
        <authorList>
            <person name="Xue M."/>
            <person name="Yang J."/>
            <person name="Li Z."/>
            <person name="Hu S."/>
            <person name="Yao N."/>
            <person name="Dean R.A."/>
            <person name="Zhao W."/>
            <person name="Shen M."/>
            <person name="Zhang H."/>
            <person name="Li C."/>
            <person name="Liu L."/>
            <person name="Cao L."/>
            <person name="Xu X."/>
            <person name="Xing Y."/>
            <person name="Hsiang T."/>
            <person name="Zhang Z."/>
            <person name="Xu J.R."/>
            <person name="Peng Y.L."/>
        </authorList>
    </citation>
    <scope>NUCLEOTIDE SEQUENCE</scope>
    <source>
        <strain evidence="2">Y34</strain>
    </source>
</reference>
<feature type="compositionally biased region" description="Low complexity" evidence="1">
    <location>
        <begin position="371"/>
        <end position="387"/>
    </location>
</feature>
<dbReference type="EMBL" id="JH793057">
    <property type="protein sequence ID" value="ELQ40509.1"/>
    <property type="molecule type" value="Genomic_DNA"/>
</dbReference>
<feature type="compositionally biased region" description="Low complexity" evidence="1">
    <location>
        <begin position="334"/>
        <end position="344"/>
    </location>
</feature>
<proteinExistence type="predicted"/>
<feature type="compositionally biased region" description="Basic and acidic residues" evidence="1">
    <location>
        <begin position="598"/>
        <end position="627"/>
    </location>
</feature>
<feature type="region of interest" description="Disordered" evidence="1">
    <location>
        <begin position="114"/>
        <end position="134"/>
    </location>
</feature>